<evidence type="ECO:0000313" key="2">
    <source>
        <dbReference type="EMBL" id="MFC0082161.1"/>
    </source>
</evidence>
<accession>A0ABV6C399</accession>
<dbReference type="InterPro" id="IPR029045">
    <property type="entry name" value="ClpP/crotonase-like_dom_sf"/>
</dbReference>
<feature type="domain" description="CoA carboxyltransferase C-terminal" evidence="1">
    <location>
        <begin position="175"/>
        <end position="410"/>
    </location>
</feature>
<dbReference type="InterPro" id="IPR011763">
    <property type="entry name" value="COA_CT_C"/>
</dbReference>
<keyword evidence="2" id="KW-0436">Ligase</keyword>
<evidence type="ECO:0000313" key="3">
    <source>
        <dbReference type="Proteomes" id="UP001589788"/>
    </source>
</evidence>
<sequence length="422" mass="44502">MAVVVRSRSRRRRGALTPEDGETLAEAAELALRLRRPLVLELATAGSDVGHGVASLVGWGQGARAVAACSGVVPILCLVRGPAVSGPALLLGLADVCVATADSFAFLSGPDMVASYTGIHLDIAALGGLAHLERNGVAALAAADASEGWDRIDELLGYLPDHHDALPPTRPTEDPPDRATPELAELVPSDPHASYDVRRVIASLVDDGSLLELRARFAPQVVTALASLGGQPIGVVANQPQALAGTLDIGASQKAARFVRFCDAFNVPLLTLVDTPGFLPGKDLEWRGMIRHGAELAFAYAEATVPRLCLVLRKAYGGAYIVMDSKGMGNDLCYAWPTAEIAVMGAQGAVSVLHRRATPEERARAQARYEAEVCTPWLAAERGYVDHVIEPAETRSALSAGLALLATRREHLVGRKHDTGPL</sequence>
<keyword evidence="3" id="KW-1185">Reference proteome</keyword>
<dbReference type="SUPFAM" id="SSF52096">
    <property type="entry name" value="ClpP/crotonase"/>
    <property type="match status" value="2"/>
</dbReference>
<dbReference type="Proteomes" id="UP001589788">
    <property type="component" value="Unassembled WGS sequence"/>
</dbReference>
<dbReference type="Gene3D" id="3.90.226.10">
    <property type="entry name" value="2-enoyl-CoA Hydratase, Chain A, domain 1"/>
    <property type="match status" value="2"/>
</dbReference>
<dbReference type="InterPro" id="IPR034733">
    <property type="entry name" value="AcCoA_carboxyl_beta"/>
</dbReference>
<dbReference type="GO" id="GO:0016874">
    <property type="term" value="F:ligase activity"/>
    <property type="evidence" value="ECO:0007669"/>
    <property type="project" value="UniProtKB-KW"/>
</dbReference>
<feature type="non-terminal residue" evidence="2">
    <location>
        <position position="1"/>
    </location>
</feature>
<name>A0ABV6C399_9ACTN</name>
<comment type="caution">
    <text evidence="2">The sequence shown here is derived from an EMBL/GenBank/DDBJ whole genome shotgun (WGS) entry which is preliminary data.</text>
</comment>
<protein>
    <submittedName>
        <fullName evidence="2">Acyl-CoA carboxylase subunit beta</fullName>
        <ecNumber evidence="2">6.-.-.-</ecNumber>
    </submittedName>
</protein>
<dbReference type="InterPro" id="IPR051047">
    <property type="entry name" value="AccD/PCCB"/>
</dbReference>
<dbReference type="EC" id="6.-.-.-" evidence="2"/>
<dbReference type="PANTHER" id="PTHR43842:SF2">
    <property type="entry name" value="PROPIONYL-COA CARBOXYLASE BETA CHAIN, MITOCHONDRIAL"/>
    <property type="match status" value="1"/>
</dbReference>
<organism evidence="2 3">
    <name type="scientific">Aciditerrimonas ferrireducens</name>
    <dbReference type="NCBI Taxonomy" id="667306"/>
    <lineage>
        <taxon>Bacteria</taxon>
        <taxon>Bacillati</taxon>
        <taxon>Actinomycetota</taxon>
        <taxon>Acidimicrobiia</taxon>
        <taxon>Acidimicrobiales</taxon>
        <taxon>Acidimicrobiaceae</taxon>
        <taxon>Aciditerrimonas</taxon>
    </lineage>
</organism>
<dbReference type="PROSITE" id="PS50989">
    <property type="entry name" value="COA_CT_CTER"/>
    <property type="match status" value="1"/>
</dbReference>
<dbReference type="EMBL" id="JBHLYQ010000076">
    <property type="protein sequence ID" value="MFC0082161.1"/>
    <property type="molecule type" value="Genomic_DNA"/>
</dbReference>
<dbReference type="PANTHER" id="PTHR43842">
    <property type="entry name" value="PROPIONYL-COA CARBOXYLASE BETA CHAIN"/>
    <property type="match status" value="1"/>
</dbReference>
<proteinExistence type="predicted"/>
<evidence type="ECO:0000259" key="1">
    <source>
        <dbReference type="PROSITE" id="PS50989"/>
    </source>
</evidence>
<dbReference type="Pfam" id="PF01039">
    <property type="entry name" value="Carboxyl_trans"/>
    <property type="match status" value="1"/>
</dbReference>
<reference evidence="2 3" key="1">
    <citation type="submission" date="2024-09" db="EMBL/GenBank/DDBJ databases">
        <authorList>
            <person name="Sun Q."/>
            <person name="Mori K."/>
        </authorList>
    </citation>
    <scope>NUCLEOTIDE SEQUENCE [LARGE SCALE GENOMIC DNA]</scope>
    <source>
        <strain evidence="2 3">JCM 15389</strain>
    </source>
</reference>
<dbReference type="RefSeq" id="WP_282436187.1">
    <property type="nucleotide sequence ID" value="NZ_JBHLYQ010000076.1"/>
</dbReference>
<gene>
    <name evidence="2" type="ORF">ACFFRE_08370</name>
</gene>